<proteinExistence type="predicted"/>
<dbReference type="AlphaFoldDB" id="A0A8J3L6W3"/>
<evidence type="ECO:0000259" key="1">
    <source>
        <dbReference type="PROSITE" id="PS50943"/>
    </source>
</evidence>
<feature type="domain" description="HTH cro/C1-type" evidence="1">
    <location>
        <begin position="11"/>
        <end position="65"/>
    </location>
</feature>
<organism evidence="2 3">
    <name type="scientific">Catellatospora methionotrophica</name>
    <dbReference type="NCBI Taxonomy" id="121620"/>
    <lineage>
        <taxon>Bacteria</taxon>
        <taxon>Bacillati</taxon>
        <taxon>Actinomycetota</taxon>
        <taxon>Actinomycetes</taxon>
        <taxon>Micromonosporales</taxon>
        <taxon>Micromonosporaceae</taxon>
        <taxon>Catellatospora</taxon>
    </lineage>
</organism>
<dbReference type="Proteomes" id="UP000660339">
    <property type="component" value="Unassembled WGS sequence"/>
</dbReference>
<accession>A0A8J3L6W3</accession>
<dbReference type="GO" id="GO:0003677">
    <property type="term" value="F:DNA binding"/>
    <property type="evidence" value="ECO:0007669"/>
    <property type="project" value="InterPro"/>
</dbReference>
<dbReference type="Pfam" id="PF13560">
    <property type="entry name" value="HTH_31"/>
    <property type="match status" value="1"/>
</dbReference>
<dbReference type="InterPro" id="IPR001387">
    <property type="entry name" value="Cro/C1-type_HTH"/>
</dbReference>
<evidence type="ECO:0000313" key="3">
    <source>
        <dbReference type="Proteomes" id="UP000660339"/>
    </source>
</evidence>
<protein>
    <recommendedName>
        <fullName evidence="1">HTH cro/C1-type domain-containing protein</fullName>
    </recommendedName>
</protein>
<dbReference type="Gene3D" id="1.10.260.40">
    <property type="entry name" value="lambda repressor-like DNA-binding domains"/>
    <property type="match status" value="1"/>
</dbReference>
<keyword evidence="3" id="KW-1185">Reference proteome</keyword>
<dbReference type="InterPro" id="IPR010982">
    <property type="entry name" value="Lambda_DNA-bd_dom_sf"/>
</dbReference>
<dbReference type="SUPFAM" id="SSF47413">
    <property type="entry name" value="lambda repressor-like DNA-binding domains"/>
    <property type="match status" value="1"/>
</dbReference>
<dbReference type="CDD" id="cd00093">
    <property type="entry name" value="HTH_XRE"/>
    <property type="match status" value="1"/>
</dbReference>
<dbReference type="PROSITE" id="PS50943">
    <property type="entry name" value="HTH_CROC1"/>
    <property type="match status" value="1"/>
</dbReference>
<reference evidence="2" key="1">
    <citation type="submission" date="2021-01" db="EMBL/GenBank/DDBJ databases">
        <title>Whole genome shotgun sequence of Catellatospora methionotrophica NBRC 14553.</title>
        <authorList>
            <person name="Komaki H."/>
            <person name="Tamura T."/>
        </authorList>
    </citation>
    <scope>NUCLEOTIDE SEQUENCE</scope>
    <source>
        <strain evidence="2">NBRC 14553</strain>
    </source>
</reference>
<comment type="caution">
    <text evidence="2">The sequence shown here is derived from an EMBL/GenBank/DDBJ whole genome shotgun (WGS) entry which is preliminary data.</text>
</comment>
<gene>
    <name evidence="2" type="ORF">Cme02nite_38500</name>
</gene>
<sequence length="70" mass="7679">MGAVRPLVDFLKTERERLGYTRNSVAVALGCKHSQLAAWEDGRNAPGVNFLASWGALLGHDLAFIPQEQQ</sequence>
<name>A0A8J3L6W3_9ACTN</name>
<dbReference type="EMBL" id="BONJ01000020">
    <property type="protein sequence ID" value="GIG15518.1"/>
    <property type="molecule type" value="Genomic_DNA"/>
</dbReference>
<evidence type="ECO:0000313" key="2">
    <source>
        <dbReference type="EMBL" id="GIG15518.1"/>
    </source>
</evidence>
<dbReference type="SMART" id="SM00530">
    <property type="entry name" value="HTH_XRE"/>
    <property type="match status" value="1"/>
</dbReference>